<comment type="subunit">
    <text evidence="9">Homohexamer.</text>
</comment>
<evidence type="ECO:0000256" key="6">
    <source>
        <dbReference type="ARBA" id="ARBA00022842"/>
    </source>
</evidence>
<organism evidence="11 13">
    <name type="scientific">Caproicibacter fermentans</name>
    <dbReference type="NCBI Taxonomy" id="2576756"/>
    <lineage>
        <taxon>Bacteria</taxon>
        <taxon>Bacillati</taxon>
        <taxon>Bacillota</taxon>
        <taxon>Clostridia</taxon>
        <taxon>Eubacteriales</taxon>
        <taxon>Acutalibacteraceae</taxon>
        <taxon>Caproicibacter</taxon>
    </lineage>
</organism>
<keyword evidence="7 9" id="KW-0173">Coenzyme A biosynthesis</keyword>
<feature type="binding site" evidence="9">
    <location>
        <begin position="88"/>
        <end position="90"/>
    </location>
    <ligand>
        <name>ATP</name>
        <dbReference type="ChEBI" id="CHEBI:30616"/>
    </ligand>
</feature>
<dbReference type="Gene3D" id="3.40.50.620">
    <property type="entry name" value="HUPs"/>
    <property type="match status" value="1"/>
</dbReference>
<dbReference type="HAMAP" id="MF_00151">
    <property type="entry name" value="PPAT_bact"/>
    <property type="match status" value="1"/>
</dbReference>
<dbReference type="Proteomes" id="UP000469440">
    <property type="component" value="Unassembled WGS sequence"/>
</dbReference>
<dbReference type="InterPro" id="IPR001980">
    <property type="entry name" value="PPAT"/>
</dbReference>
<feature type="site" description="Transition state stabilizer" evidence="9">
    <location>
        <position position="17"/>
    </location>
</feature>
<dbReference type="UniPathway" id="UPA00241">
    <property type="reaction ID" value="UER00355"/>
</dbReference>
<evidence type="ECO:0000256" key="1">
    <source>
        <dbReference type="ARBA" id="ARBA00022490"/>
    </source>
</evidence>
<evidence type="ECO:0000259" key="10">
    <source>
        <dbReference type="Pfam" id="PF01467"/>
    </source>
</evidence>
<comment type="cofactor">
    <cofactor evidence="9">
        <name>Mg(2+)</name>
        <dbReference type="ChEBI" id="CHEBI:18420"/>
    </cofactor>
</comment>
<keyword evidence="2 9" id="KW-0808">Transferase</keyword>
<dbReference type="InterPro" id="IPR004821">
    <property type="entry name" value="Cyt_trans-like"/>
</dbReference>
<dbReference type="Proteomes" id="UP000515909">
    <property type="component" value="Chromosome"/>
</dbReference>
<dbReference type="EC" id="2.7.7.3" evidence="9"/>
<comment type="similarity">
    <text evidence="9">Belongs to the bacterial CoaD family.</text>
</comment>
<comment type="subcellular location">
    <subcellularLocation>
        <location evidence="9">Cytoplasm</location>
    </subcellularLocation>
</comment>
<feature type="binding site" evidence="9">
    <location>
        <position position="87"/>
    </location>
    <ligand>
        <name>substrate</name>
    </ligand>
</feature>
<evidence type="ECO:0000313" key="11">
    <source>
        <dbReference type="EMBL" id="MVB10589.1"/>
    </source>
</evidence>
<evidence type="ECO:0000256" key="9">
    <source>
        <dbReference type="HAMAP-Rule" id="MF_00151"/>
    </source>
</evidence>
<dbReference type="KEGG" id="cfem:HCR03_05000"/>
<dbReference type="RefSeq" id="WP_066647802.1">
    <property type="nucleotide sequence ID" value="NZ_CP060286.1"/>
</dbReference>
<name>A0A6N8HY14_9FIRM</name>
<keyword evidence="13" id="KW-1185">Reference proteome</keyword>
<feature type="domain" description="Cytidyltransferase-like" evidence="10">
    <location>
        <begin position="5"/>
        <end position="133"/>
    </location>
</feature>
<dbReference type="EMBL" id="CP060286">
    <property type="protein sequence ID" value="QNK41617.1"/>
    <property type="molecule type" value="Genomic_DNA"/>
</dbReference>
<dbReference type="PANTHER" id="PTHR21342:SF1">
    <property type="entry name" value="PHOSPHOPANTETHEINE ADENYLYLTRANSFERASE"/>
    <property type="match status" value="1"/>
</dbReference>
<proteinExistence type="inferred from homology"/>
<feature type="binding site" evidence="9">
    <location>
        <position position="17"/>
    </location>
    <ligand>
        <name>ATP</name>
        <dbReference type="ChEBI" id="CHEBI:30616"/>
    </ligand>
</feature>
<evidence type="ECO:0000313" key="12">
    <source>
        <dbReference type="EMBL" id="QNK41617.1"/>
    </source>
</evidence>
<dbReference type="GO" id="GO:0015937">
    <property type="term" value="P:coenzyme A biosynthetic process"/>
    <property type="evidence" value="ECO:0007669"/>
    <property type="project" value="UniProtKB-UniRule"/>
</dbReference>
<comment type="catalytic activity">
    <reaction evidence="8 9">
        <text>(R)-4'-phosphopantetheine + ATP + H(+) = 3'-dephospho-CoA + diphosphate</text>
        <dbReference type="Rhea" id="RHEA:19801"/>
        <dbReference type="ChEBI" id="CHEBI:15378"/>
        <dbReference type="ChEBI" id="CHEBI:30616"/>
        <dbReference type="ChEBI" id="CHEBI:33019"/>
        <dbReference type="ChEBI" id="CHEBI:57328"/>
        <dbReference type="ChEBI" id="CHEBI:61723"/>
        <dbReference type="EC" id="2.7.7.3"/>
    </reaction>
</comment>
<dbReference type="EMBL" id="VWXL01000046">
    <property type="protein sequence ID" value="MVB10589.1"/>
    <property type="molecule type" value="Genomic_DNA"/>
</dbReference>
<dbReference type="GO" id="GO:0004595">
    <property type="term" value="F:pantetheine-phosphate adenylyltransferase activity"/>
    <property type="evidence" value="ECO:0007669"/>
    <property type="project" value="UniProtKB-UniRule"/>
</dbReference>
<dbReference type="GO" id="GO:0005737">
    <property type="term" value="C:cytoplasm"/>
    <property type="evidence" value="ECO:0007669"/>
    <property type="project" value="UniProtKB-SubCell"/>
</dbReference>
<dbReference type="InterPro" id="IPR014729">
    <property type="entry name" value="Rossmann-like_a/b/a_fold"/>
</dbReference>
<keyword evidence="4 9" id="KW-0547">Nucleotide-binding</keyword>
<evidence type="ECO:0000313" key="14">
    <source>
        <dbReference type="Proteomes" id="UP000515909"/>
    </source>
</evidence>
<dbReference type="SUPFAM" id="SSF52374">
    <property type="entry name" value="Nucleotidylyl transferase"/>
    <property type="match status" value="1"/>
</dbReference>
<evidence type="ECO:0000256" key="3">
    <source>
        <dbReference type="ARBA" id="ARBA00022695"/>
    </source>
</evidence>
<comment type="function">
    <text evidence="9">Reversibly transfers an adenylyl group from ATP to 4'-phosphopantetheine, yielding dephospho-CoA (dPCoA) and pyrophosphate.</text>
</comment>
<feature type="binding site" evidence="9">
    <location>
        <position position="9"/>
    </location>
    <ligand>
        <name>substrate</name>
    </ligand>
</feature>
<dbReference type="PANTHER" id="PTHR21342">
    <property type="entry name" value="PHOSPHOPANTETHEINE ADENYLYLTRANSFERASE"/>
    <property type="match status" value="1"/>
</dbReference>
<evidence type="ECO:0000256" key="8">
    <source>
        <dbReference type="ARBA" id="ARBA00029346"/>
    </source>
</evidence>
<dbReference type="NCBIfam" id="TIGR00125">
    <property type="entry name" value="cyt_tran_rel"/>
    <property type="match status" value="1"/>
</dbReference>
<feature type="binding site" evidence="9">
    <location>
        <position position="73"/>
    </location>
    <ligand>
        <name>substrate</name>
    </ligand>
</feature>
<gene>
    <name evidence="9 11" type="primary">coaD</name>
    <name evidence="11" type="ORF">CAFE_12840</name>
    <name evidence="12" type="ORF">HCR03_05000</name>
</gene>
<keyword evidence="3 9" id="KW-0548">Nucleotidyltransferase</keyword>
<reference evidence="12 14" key="2">
    <citation type="submission" date="2020-08" db="EMBL/GenBank/DDBJ databases">
        <title>The isolate Caproiciproducens sp. 7D4C2 produces n-caproate at mildly acidic conditions from hexoses: genome and rBOX comparison with related strains and chain-elongating bacteria.</title>
        <authorList>
            <person name="Esquivel-Elizondo S."/>
            <person name="Bagci C."/>
            <person name="Temovska M."/>
            <person name="Jeon B.S."/>
            <person name="Bessarab I."/>
            <person name="Williams R.B.H."/>
            <person name="Huson D.H."/>
            <person name="Angenent L.T."/>
        </authorList>
    </citation>
    <scope>NUCLEOTIDE SEQUENCE [LARGE SCALE GENOMIC DNA]</scope>
    <source>
        <strain evidence="12 14">7D4C2</strain>
    </source>
</reference>
<sequence>MKTAICPGSFDPVTLGHMDIINRARKLFDHTIVAVLVNPEKHTAFTVEERINMLERCTRAMDDVEVVGFDGLIADYARIRDAAAIVKGLRAMSDFEYEFQMALFNKKLNPELETVYLNTTAENMFLSSSGIKQVACFGGDISNFVPECILQDIEQRLCAGGKRK</sequence>
<keyword evidence="6 9" id="KW-0460">Magnesium</keyword>
<feature type="binding site" evidence="9">
    <location>
        <position position="41"/>
    </location>
    <ligand>
        <name>substrate</name>
    </ligand>
</feature>
<dbReference type="GO" id="GO:0005524">
    <property type="term" value="F:ATP binding"/>
    <property type="evidence" value="ECO:0007669"/>
    <property type="project" value="UniProtKB-KW"/>
</dbReference>
<protein>
    <recommendedName>
        <fullName evidence="9">Phosphopantetheine adenylyltransferase</fullName>
        <ecNumber evidence="9">2.7.7.3</ecNumber>
    </recommendedName>
    <alternativeName>
        <fullName evidence="9">Dephospho-CoA pyrophosphorylase</fullName>
    </alternativeName>
    <alternativeName>
        <fullName evidence="9">Pantetheine-phosphate adenylyltransferase</fullName>
        <shortName evidence="9">PPAT</shortName>
    </alternativeName>
</protein>
<dbReference type="AlphaFoldDB" id="A0A6N8HY14"/>
<comment type="pathway">
    <text evidence="9">Cofactor biosynthesis; coenzyme A biosynthesis; CoA from (R)-pantothenate: step 4/5.</text>
</comment>
<evidence type="ECO:0000256" key="5">
    <source>
        <dbReference type="ARBA" id="ARBA00022840"/>
    </source>
</evidence>
<evidence type="ECO:0000256" key="4">
    <source>
        <dbReference type="ARBA" id="ARBA00022741"/>
    </source>
</evidence>
<dbReference type="Pfam" id="PF01467">
    <property type="entry name" value="CTP_transf_like"/>
    <property type="match status" value="1"/>
</dbReference>
<evidence type="ECO:0000256" key="7">
    <source>
        <dbReference type="ARBA" id="ARBA00022993"/>
    </source>
</evidence>
<accession>A0A7G8TDC6</accession>
<keyword evidence="5 9" id="KW-0067">ATP-binding</keyword>
<keyword evidence="1 9" id="KW-0963">Cytoplasm</keyword>
<feature type="binding site" evidence="9">
    <location>
        <begin position="9"/>
        <end position="10"/>
    </location>
    <ligand>
        <name>ATP</name>
        <dbReference type="ChEBI" id="CHEBI:30616"/>
    </ligand>
</feature>
<reference evidence="11 13" key="1">
    <citation type="submission" date="2019-09" db="EMBL/GenBank/DDBJ databases">
        <title>Genome sequence of Clostridium sp. EA1.</title>
        <authorList>
            <person name="Poehlein A."/>
            <person name="Bengelsdorf F.R."/>
            <person name="Daniel R."/>
        </authorList>
    </citation>
    <scope>NUCLEOTIDE SEQUENCE [LARGE SCALE GENOMIC DNA]</scope>
    <source>
        <strain evidence="11 13">EA1</strain>
    </source>
</reference>
<evidence type="ECO:0000256" key="2">
    <source>
        <dbReference type="ARBA" id="ARBA00022679"/>
    </source>
</evidence>
<dbReference type="CDD" id="cd02163">
    <property type="entry name" value="PPAT"/>
    <property type="match status" value="1"/>
</dbReference>
<feature type="binding site" evidence="9">
    <location>
        <begin position="123"/>
        <end position="129"/>
    </location>
    <ligand>
        <name>ATP</name>
        <dbReference type="ChEBI" id="CHEBI:30616"/>
    </ligand>
</feature>
<feature type="binding site" evidence="9">
    <location>
        <position position="98"/>
    </location>
    <ligand>
        <name>ATP</name>
        <dbReference type="ChEBI" id="CHEBI:30616"/>
    </ligand>
</feature>
<dbReference type="PRINTS" id="PR01020">
    <property type="entry name" value="LPSBIOSNTHSS"/>
</dbReference>
<accession>A0A6N8HY14</accession>
<evidence type="ECO:0000313" key="13">
    <source>
        <dbReference type="Proteomes" id="UP000469440"/>
    </source>
</evidence>
<dbReference type="NCBIfam" id="TIGR01510">
    <property type="entry name" value="coaD_prev_kdtB"/>
    <property type="match status" value="1"/>
</dbReference>